<dbReference type="GO" id="GO:0016020">
    <property type="term" value="C:membrane"/>
    <property type="evidence" value="ECO:0007669"/>
    <property type="project" value="UniProtKB-SubCell"/>
</dbReference>
<dbReference type="PANTHER" id="PTHR37422">
    <property type="entry name" value="TEICHURONIC ACID BIOSYNTHESIS PROTEIN TUAE"/>
    <property type="match status" value="1"/>
</dbReference>
<keyword evidence="2 5" id="KW-0812">Transmembrane</keyword>
<comment type="subcellular location">
    <subcellularLocation>
        <location evidence="1">Membrane</location>
        <topology evidence="1">Multi-pass membrane protein</topology>
    </subcellularLocation>
</comment>
<evidence type="ECO:0000256" key="4">
    <source>
        <dbReference type="ARBA" id="ARBA00023136"/>
    </source>
</evidence>
<dbReference type="InterPro" id="IPR007016">
    <property type="entry name" value="O-antigen_ligase-rel_domated"/>
</dbReference>
<feature type="transmembrane region" description="Helical" evidence="5">
    <location>
        <begin position="289"/>
        <end position="308"/>
    </location>
</feature>
<reference evidence="7 8" key="1">
    <citation type="submission" date="2018-04" db="EMBL/GenBank/DDBJ databases">
        <title>The genome sequence of Caulobacter sp. 744.</title>
        <authorList>
            <person name="Gao J."/>
            <person name="Sun J."/>
        </authorList>
    </citation>
    <scope>NUCLEOTIDE SEQUENCE [LARGE SCALE GENOMIC DNA]</scope>
    <source>
        <strain evidence="7 8">774</strain>
    </source>
</reference>
<keyword evidence="8" id="KW-1185">Reference proteome</keyword>
<comment type="caution">
    <text evidence="7">The sequence shown here is derived from an EMBL/GenBank/DDBJ whole genome shotgun (WGS) entry which is preliminary data.</text>
</comment>
<feature type="transmembrane region" description="Helical" evidence="5">
    <location>
        <begin position="406"/>
        <end position="424"/>
    </location>
</feature>
<evidence type="ECO:0000256" key="5">
    <source>
        <dbReference type="SAM" id="Phobius"/>
    </source>
</evidence>
<evidence type="ECO:0000313" key="7">
    <source>
        <dbReference type="EMBL" id="PVM88351.1"/>
    </source>
</evidence>
<evidence type="ECO:0000256" key="3">
    <source>
        <dbReference type="ARBA" id="ARBA00022989"/>
    </source>
</evidence>
<feature type="transmembrane region" description="Helical" evidence="5">
    <location>
        <begin position="192"/>
        <end position="214"/>
    </location>
</feature>
<gene>
    <name evidence="7" type="ORF">DDF67_13315</name>
</gene>
<feature type="domain" description="O-antigen ligase-related" evidence="6">
    <location>
        <begin position="244"/>
        <end position="386"/>
    </location>
</feature>
<dbReference type="EMBL" id="QDKQ01000048">
    <property type="protein sequence ID" value="PVM88351.1"/>
    <property type="molecule type" value="Genomic_DNA"/>
</dbReference>
<evidence type="ECO:0000256" key="1">
    <source>
        <dbReference type="ARBA" id="ARBA00004141"/>
    </source>
</evidence>
<dbReference type="Proteomes" id="UP000245073">
    <property type="component" value="Unassembled WGS sequence"/>
</dbReference>
<name>A0A2T9JXT9_9CAUL</name>
<proteinExistence type="predicted"/>
<dbReference type="AlphaFoldDB" id="A0A2T9JXT9"/>
<feature type="transmembrane region" description="Helical" evidence="5">
    <location>
        <begin position="372"/>
        <end position="394"/>
    </location>
</feature>
<sequence length="472" mass="50536">MRAITTTSTAPTTARHRRRRLERRRGGAWDFLERRALSALVVLVFVEHLLVGAVAQGLALAAALLHGCLLTFFLVGRQGQDAATRLPLGRAVVAGFTLTVALYALSAAPAIGWAIEPGLALVETAKLLGLACLFLASALWVNSRRRARLFFVFVSRAGLAYLTLTLSLYALAPTELYGAAKFTAQSRFTASFISANTAGALCGCLALISLGLVLRRVQSLPDGPLERTPVSRLWLLKAWPDVATLLAASSALILTGSRTAFLIAVPMAMLLLAHGLGRGAKGRRRLAPVVIGVLLLALFTVVADLGGLGRRFARVATDAPLRAELFRVTWEAFMRSPLLGFGPGSFEPLARAAVSENNIELLPTVGAVHNLYLQWLMQAGILGVAAMGLCLAAIGREIVGAMRRWAGRWLVLICLVSAMLLLHGCTDYALEVPSIAAFWSMLLGAGLGIAATARAHARRVRTRRRRRAKEAS</sequence>
<evidence type="ECO:0000313" key="8">
    <source>
        <dbReference type="Proteomes" id="UP000245073"/>
    </source>
</evidence>
<dbReference type="PANTHER" id="PTHR37422:SF23">
    <property type="entry name" value="TEICHURONIC ACID BIOSYNTHESIS PROTEIN TUAE"/>
    <property type="match status" value="1"/>
</dbReference>
<feature type="transmembrane region" description="Helical" evidence="5">
    <location>
        <begin position="27"/>
        <end position="46"/>
    </location>
</feature>
<evidence type="ECO:0000259" key="6">
    <source>
        <dbReference type="Pfam" id="PF04932"/>
    </source>
</evidence>
<keyword evidence="4 5" id="KW-0472">Membrane</keyword>
<feature type="transmembrane region" description="Helical" evidence="5">
    <location>
        <begin position="436"/>
        <end position="457"/>
    </location>
</feature>
<evidence type="ECO:0000256" key="2">
    <source>
        <dbReference type="ARBA" id="ARBA00022692"/>
    </source>
</evidence>
<feature type="transmembrane region" description="Helical" evidence="5">
    <location>
        <begin position="121"/>
        <end position="142"/>
    </location>
</feature>
<dbReference type="InterPro" id="IPR051533">
    <property type="entry name" value="WaaL-like"/>
</dbReference>
<feature type="transmembrane region" description="Helical" evidence="5">
    <location>
        <begin position="260"/>
        <end position="277"/>
    </location>
</feature>
<feature type="transmembrane region" description="Helical" evidence="5">
    <location>
        <begin position="149"/>
        <end position="172"/>
    </location>
</feature>
<feature type="transmembrane region" description="Helical" evidence="5">
    <location>
        <begin position="88"/>
        <end position="115"/>
    </location>
</feature>
<dbReference type="Pfam" id="PF04932">
    <property type="entry name" value="Wzy_C"/>
    <property type="match status" value="1"/>
</dbReference>
<feature type="transmembrane region" description="Helical" evidence="5">
    <location>
        <begin position="234"/>
        <end position="254"/>
    </location>
</feature>
<protein>
    <recommendedName>
        <fullName evidence="6">O-antigen ligase-related domain-containing protein</fullName>
    </recommendedName>
</protein>
<organism evidence="7 8">
    <name type="scientific">Caulobacter endophyticus</name>
    <dbReference type="NCBI Taxonomy" id="2172652"/>
    <lineage>
        <taxon>Bacteria</taxon>
        <taxon>Pseudomonadati</taxon>
        <taxon>Pseudomonadota</taxon>
        <taxon>Alphaproteobacteria</taxon>
        <taxon>Caulobacterales</taxon>
        <taxon>Caulobacteraceae</taxon>
        <taxon>Caulobacter</taxon>
    </lineage>
</organism>
<accession>A0A2T9JXT9</accession>
<feature type="transmembrane region" description="Helical" evidence="5">
    <location>
        <begin position="58"/>
        <end position="76"/>
    </location>
</feature>
<keyword evidence="3 5" id="KW-1133">Transmembrane helix</keyword>